<proteinExistence type="predicted"/>
<dbReference type="Proteomes" id="UP001597178">
    <property type="component" value="Unassembled WGS sequence"/>
</dbReference>
<evidence type="ECO:0000313" key="2">
    <source>
        <dbReference type="Proteomes" id="UP001597178"/>
    </source>
</evidence>
<keyword evidence="2" id="KW-1185">Reference proteome</keyword>
<reference evidence="2" key="1">
    <citation type="journal article" date="2019" name="Int. J. Syst. Evol. Microbiol.">
        <title>The Global Catalogue of Microorganisms (GCM) 10K type strain sequencing project: providing services to taxonomists for standard genome sequencing and annotation.</title>
        <authorList>
            <consortium name="The Broad Institute Genomics Platform"/>
            <consortium name="The Broad Institute Genome Sequencing Center for Infectious Disease"/>
            <person name="Wu L."/>
            <person name="Ma J."/>
        </authorList>
    </citation>
    <scope>NUCLEOTIDE SEQUENCE [LARGE SCALE GENOMIC DNA]</scope>
    <source>
        <strain evidence="2">CCUG 54822</strain>
    </source>
</reference>
<organism evidence="1 2">
    <name type="scientific">Lentibacillus salinarum</name>
    <dbReference type="NCBI Taxonomy" id="446820"/>
    <lineage>
        <taxon>Bacteria</taxon>
        <taxon>Bacillati</taxon>
        <taxon>Bacillota</taxon>
        <taxon>Bacilli</taxon>
        <taxon>Bacillales</taxon>
        <taxon>Bacillaceae</taxon>
        <taxon>Lentibacillus</taxon>
    </lineage>
</organism>
<accession>A0ABW3ZU36</accession>
<dbReference type="PANTHER" id="PTHR17985">
    <property type="entry name" value="SER/THR-RICH PROTEIN T10 IN DGCR REGION"/>
    <property type="match status" value="1"/>
</dbReference>
<comment type="caution">
    <text evidence="1">The sequence shown here is derived from an EMBL/GenBank/DDBJ whole genome shotgun (WGS) entry which is preliminary data.</text>
</comment>
<name>A0ABW3ZU36_9BACI</name>
<evidence type="ECO:0000313" key="1">
    <source>
        <dbReference type="EMBL" id="MFD1361856.1"/>
    </source>
</evidence>
<dbReference type="Pfam" id="PF05742">
    <property type="entry name" value="TANGO2"/>
    <property type="match status" value="1"/>
</dbReference>
<protein>
    <submittedName>
        <fullName evidence="1">NRDE family protein</fullName>
    </submittedName>
</protein>
<dbReference type="InterPro" id="IPR008551">
    <property type="entry name" value="TANGO2"/>
</dbReference>
<dbReference type="PANTHER" id="PTHR17985:SF8">
    <property type="entry name" value="TRANSPORT AND GOLGI ORGANIZATION PROTEIN 2 HOMOLOG"/>
    <property type="match status" value="1"/>
</dbReference>
<sequence length="265" mass="30247">MKQKGRFTMCLINFHFQDHPNYKLIIAANRDEFYQRPTAPTQFWEDNPDILGGRDLVGMGTWLGITKSGRFAALTNYRNPNEDQNNKKSRGHIVRDFLESDMTATDYLTSLQKEKNAYPGFNVMAGSPEQLFYYNNIQNDISEISHGTHGLSNEFLNTPWPKVTKGKEQLADYVTRKPHVEADALFDIIADAEEAPEANLPNTGVGLELEQKLSPMFIQTPGYGTRCSTVLLIDRNNYVTFVERTFDQGAFEQENRFSFNIHESS</sequence>
<gene>
    <name evidence="1" type="ORF">ACFQ4A_09340</name>
</gene>
<dbReference type="EMBL" id="JBHTNH010000019">
    <property type="protein sequence ID" value="MFD1361856.1"/>
    <property type="molecule type" value="Genomic_DNA"/>
</dbReference>